<evidence type="ECO:0000313" key="9">
    <source>
        <dbReference type="EMBL" id="MCL1045787.1"/>
    </source>
</evidence>
<protein>
    <submittedName>
        <fullName evidence="9">DNA internalization-related competence protein ComEC/Rec2</fullName>
    </submittedName>
</protein>
<feature type="compositionally biased region" description="Low complexity" evidence="6">
    <location>
        <begin position="331"/>
        <end position="340"/>
    </location>
</feature>
<dbReference type="Pfam" id="PF00753">
    <property type="entry name" value="Lactamase_B"/>
    <property type="match status" value="1"/>
</dbReference>
<keyword evidence="3 7" id="KW-0812">Transmembrane</keyword>
<evidence type="ECO:0000259" key="8">
    <source>
        <dbReference type="SMART" id="SM00849"/>
    </source>
</evidence>
<evidence type="ECO:0000313" key="10">
    <source>
        <dbReference type="Proteomes" id="UP001202134"/>
    </source>
</evidence>
<dbReference type="CDD" id="cd07731">
    <property type="entry name" value="ComA-like_MBL-fold"/>
    <property type="match status" value="1"/>
</dbReference>
<evidence type="ECO:0000256" key="1">
    <source>
        <dbReference type="ARBA" id="ARBA00004651"/>
    </source>
</evidence>
<gene>
    <name evidence="9" type="ORF">L2737_10670</name>
</gene>
<feature type="transmembrane region" description="Helical" evidence="7">
    <location>
        <begin position="492"/>
        <end position="514"/>
    </location>
</feature>
<feature type="region of interest" description="Disordered" evidence="6">
    <location>
        <begin position="328"/>
        <end position="357"/>
    </location>
</feature>
<feature type="domain" description="Metallo-beta-lactamase" evidence="8">
    <location>
        <begin position="568"/>
        <end position="799"/>
    </location>
</feature>
<keyword evidence="4 7" id="KW-1133">Transmembrane helix</keyword>
<evidence type="ECO:0000256" key="3">
    <source>
        <dbReference type="ARBA" id="ARBA00022692"/>
    </source>
</evidence>
<dbReference type="SMART" id="SM00849">
    <property type="entry name" value="Lactamase_B"/>
    <property type="match status" value="1"/>
</dbReference>
<dbReference type="Proteomes" id="UP001202134">
    <property type="component" value="Unassembled WGS sequence"/>
</dbReference>
<evidence type="ECO:0000256" key="5">
    <source>
        <dbReference type="ARBA" id="ARBA00023136"/>
    </source>
</evidence>
<feature type="transmembrane region" description="Helical" evidence="7">
    <location>
        <begin position="194"/>
        <end position="213"/>
    </location>
</feature>
<reference evidence="9 10" key="1">
    <citation type="submission" date="2022-01" db="EMBL/GenBank/DDBJ databases">
        <title>Whole genome-based taxonomy of the Shewanellaceae.</title>
        <authorList>
            <person name="Martin-Rodriguez A.J."/>
        </authorList>
    </citation>
    <scope>NUCLEOTIDE SEQUENCE [LARGE SCALE GENOMIC DNA]</scope>
    <source>
        <strain evidence="9 10">DSM 24955</strain>
    </source>
</reference>
<dbReference type="Pfam" id="PF03772">
    <property type="entry name" value="Competence"/>
    <property type="match status" value="2"/>
</dbReference>
<dbReference type="PANTHER" id="PTHR30619:SF1">
    <property type="entry name" value="RECOMBINATION PROTEIN 2"/>
    <property type="match status" value="1"/>
</dbReference>
<evidence type="ECO:0000256" key="7">
    <source>
        <dbReference type="SAM" id="Phobius"/>
    </source>
</evidence>
<sequence length="866" mass="97084">MASIILIVALSCLIKWPFISGAFSGLLLVSFCFYSLFYSHESEIPVQKQFKAEIVSLVSTNSDWISFDIRLISEQNSFYDTNYRLSWQQPPEVKVGQVWLFTARMKPITSPINQGGFNQQKNLLSRHIVAKGRVKQAELVHYDVPLRQSIINMMTPILHSLSHGAVLNALLFGDKSELTQMQWQQLRQTGTGHLVAISGLHLSVVFGLFWFIFRHNLQHFAPVFSRRNLLLAMMFSSLTVLGYGYLAGFAIATQRALVMLLMLVMLSIVNHHSSPWQRLTWALFAVLVIDPFASLSAGFWLSFSALGIILFTLEYTATKTNTENNAVDEANNYGTNNNSNYELEDREDEFDEKESDELDEGLKTKEVSADKRLLYQNFKSTYRHYQQQTLLYLQTFWAIQWRLAVGLGLLQAILFGTISINSIWVNLLMVPWFSIVVIPLSIIGLVGNIILMILPLTEGVRQLVGAKLMALGDISLAPFESLISQSDQWPMALVYLPDTMVVCLMMFALGLFLLKWAVDAPWRCVVGLLCVPFFLQLTVSIFESKAPLQQEPFGQQQTWHVHVLDVGQGMAVLVQRGNRAILYDTGAAYGQSFSYADRVIVPTLRAKGINRLDYIIVSHDDNDHSGGLKVLAQHYPKAVIISDTAAHYDAMTANSIIDLHLSSGSDTQKGTKIGIPKDTGITTDTKTDTTTETATTIDNALNHCVNRQFQWADLTVSLAANPTATNDNNRSCIAYVDDGKHRVLLTGDIEKSTEQYLVEHKLLSPTDILLAPHHGSRTSSSEAFIDAVSPKQVIFTAGFANQYGFPKKDVVERYKTRGVETLISGNSGQITIDFNSSSYAIRQYRSDIAPFWYNKLFRFGEKVKAE</sequence>
<dbReference type="NCBIfam" id="TIGR00360">
    <property type="entry name" value="ComEC_N-term"/>
    <property type="match status" value="1"/>
</dbReference>
<proteinExistence type="predicted"/>
<dbReference type="InterPro" id="IPR025405">
    <property type="entry name" value="DUF4131"/>
</dbReference>
<feature type="transmembrane region" description="Helical" evidence="7">
    <location>
        <begin position="403"/>
        <end position="424"/>
    </location>
</feature>
<dbReference type="InterPro" id="IPR001279">
    <property type="entry name" value="Metallo-B-lactamas"/>
</dbReference>
<feature type="compositionally biased region" description="Acidic residues" evidence="6">
    <location>
        <begin position="342"/>
        <end position="357"/>
    </location>
</feature>
<dbReference type="NCBIfam" id="TIGR00361">
    <property type="entry name" value="ComEC_Rec2"/>
    <property type="match status" value="1"/>
</dbReference>
<evidence type="ECO:0000256" key="6">
    <source>
        <dbReference type="SAM" id="MobiDB-lite"/>
    </source>
</evidence>
<feature type="transmembrane region" description="Helical" evidence="7">
    <location>
        <begin position="279"/>
        <end position="311"/>
    </location>
</feature>
<dbReference type="PANTHER" id="PTHR30619">
    <property type="entry name" value="DNA INTERNALIZATION/COMPETENCE PROTEIN COMEC/REC2"/>
    <property type="match status" value="1"/>
</dbReference>
<feature type="transmembrane region" description="Helical" evidence="7">
    <location>
        <begin position="153"/>
        <end position="173"/>
    </location>
</feature>
<dbReference type="Gene3D" id="3.60.15.10">
    <property type="entry name" value="Ribonuclease Z/Hydroxyacylglutathione hydrolase-like"/>
    <property type="match status" value="1"/>
</dbReference>
<dbReference type="InterPro" id="IPR036866">
    <property type="entry name" value="RibonucZ/Hydroxyglut_hydro"/>
</dbReference>
<feature type="transmembrane region" description="Helical" evidence="7">
    <location>
        <begin position="256"/>
        <end position="273"/>
    </location>
</feature>
<organism evidence="9 10">
    <name type="scientific">Shewanella electrodiphila</name>
    <dbReference type="NCBI Taxonomy" id="934143"/>
    <lineage>
        <taxon>Bacteria</taxon>
        <taxon>Pseudomonadati</taxon>
        <taxon>Pseudomonadota</taxon>
        <taxon>Gammaproteobacteria</taxon>
        <taxon>Alteromonadales</taxon>
        <taxon>Shewanellaceae</taxon>
        <taxon>Shewanella</taxon>
    </lineage>
</organism>
<dbReference type="InterPro" id="IPR004477">
    <property type="entry name" value="ComEC_N"/>
</dbReference>
<feature type="transmembrane region" description="Helical" evidence="7">
    <location>
        <begin position="229"/>
        <end position="249"/>
    </location>
</feature>
<comment type="caution">
    <text evidence="9">The sequence shown here is derived from an EMBL/GenBank/DDBJ whole genome shotgun (WGS) entry which is preliminary data.</text>
</comment>
<keyword evidence="2" id="KW-1003">Cell membrane</keyword>
<keyword evidence="5 7" id="KW-0472">Membrane</keyword>
<accession>A0ABT0KPN5</accession>
<dbReference type="SUPFAM" id="SSF56281">
    <property type="entry name" value="Metallo-hydrolase/oxidoreductase"/>
    <property type="match status" value="1"/>
</dbReference>
<dbReference type="InterPro" id="IPR004797">
    <property type="entry name" value="Competence_ComEC/Rec2"/>
</dbReference>
<evidence type="ECO:0000256" key="4">
    <source>
        <dbReference type="ARBA" id="ARBA00022989"/>
    </source>
</evidence>
<dbReference type="EMBL" id="JAKIKU010000005">
    <property type="protein sequence ID" value="MCL1045787.1"/>
    <property type="molecule type" value="Genomic_DNA"/>
</dbReference>
<comment type="subcellular location">
    <subcellularLocation>
        <location evidence="1">Cell membrane</location>
        <topology evidence="1">Multi-pass membrane protein</topology>
    </subcellularLocation>
</comment>
<evidence type="ECO:0000256" key="2">
    <source>
        <dbReference type="ARBA" id="ARBA00022475"/>
    </source>
</evidence>
<name>A0ABT0KPN5_9GAMM</name>
<keyword evidence="10" id="KW-1185">Reference proteome</keyword>
<dbReference type="Pfam" id="PF13567">
    <property type="entry name" value="DUF4131"/>
    <property type="match status" value="1"/>
</dbReference>
<dbReference type="InterPro" id="IPR052159">
    <property type="entry name" value="Competence_DNA_uptake"/>
</dbReference>
<dbReference type="InterPro" id="IPR035681">
    <property type="entry name" value="ComA-like_MBL"/>
</dbReference>
<feature type="transmembrane region" description="Helical" evidence="7">
    <location>
        <begin position="430"/>
        <end position="454"/>
    </location>
</feature>